<dbReference type="EMBL" id="CP019645">
    <property type="protein sequence ID" value="AQQ60027.1"/>
    <property type="molecule type" value="Genomic_DNA"/>
</dbReference>
<dbReference type="Proteomes" id="UP000188298">
    <property type="component" value="Chromosome"/>
</dbReference>
<evidence type="ECO:0008006" key="3">
    <source>
        <dbReference type="Google" id="ProtNLM"/>
    </source>
</evidence>
<organism evidence="1 2">
    <name type="scientific">Helicobacter bilis</name>
    <dbReference type="NCBI Taxonomy" id="37372"/>
    <lineage>
        <taxon>Bacteria</taxon>
        <taxon>Pseudomonadati</taxon>
        <taxon>Campylobacterota</taxon>
        <taxon>Epsilonproteobacteria</taxon>
        <taxon>Campylobacterales</taxon>
        <taxon>Helicobacteraceae</taxon>
        <taxon>Helicobacter</taxon>
    </lineage>
</organism>
<proteinExistence type="predicted"/>
<name>A0A1Q2LJ41_9HELI</name>
<accession>A0A1Q2LJ41</accession>
<reference evidence="1 2" key="1">
    <citation type="submission" date="2017-02" db="EMBL/GenBank/DDBJ databases">
        <title>Whole genome sequencing of Helicobacter bilis strain AAQJH.</title>
        <authorList>
            <person name="Conlan S."/>
            <person name="Thomas P.J."/>
            <person name="Mullikin J."/>
            <person name="Palmore T.N."/>
            <person name="Frank K.M."/>
            <person name="Segre J.A."/>
        </authorList>
    </citation>
    <scope>NUCLEOTIDE SEQUENCE [LARGE SCALE GENOMIC DNA]</scope>
    <source>
        <strain evidence="1 2">AAQJH</strain>
    </source>
</reference>
<evidence type="ECO:0000313" key="1">
    <source>
        <dbReference type="EMBL" id="AQQ60027.1"/>
    </source>
</evidence>
<dbReference type="KEGG" id="hbl:XJ32_07895"/>
<dbReference type="RefSeq" id="WP_077388940.1">
    <property type="nucleotide sequence ID" value="NZ_CP019645.1"/>
</dbReference>
<protein>
    <recommendedName>
        <fullName evidence="3">Rhodanese domain-containing protein</fullName>
    </recommendedName>
</protein>
<sequence length="95" mass="10768">MDILALNIESFAKQYATFTLIDTRATTTYNVAHLKDSINLATKDSISIFIQENFNLQDSNTTNNFNLSSPPPPLVSRFYFSAFQPKGQRNLQSFL</sequence>
<gene>
    <name evidence="1" type="ORF">XJ32_07895</name>
</gene>
<dbReference type="AlphaFoldDB" id="A0A1Q2LJ41"/>
<evidence type="ECO:0000313" key="2">
    <source>
        <dbReference type="Proteomes" id="UP000188298"/>
    </source>
</evidence>